<dbReference type="EMBL" id="PSQE01000006">
    <property type="protein sequence ID" value="RHN51224.1"/>
    <property type="molecule type" value="Genomic_DNA"/>
</dbReference>
<evidence type="ECO:0008006" key="4">
    <source>
        <dbReference type="Google" id="ProtNLM"/>
    </source>
</evidence>
<evidence type="ECO:0000313" key="2">
    <source>
        <dbReference type="EMBL" id="RHN51224.1"/>
    </source>
</evidence>
<name>A0A396HHC0_MEDTR</name>
<protein>
    <recommendedName>
        <fullName evidence="4">CBS domain-containing protein</fullName>
    </recommendedName>
</protein>
<comment type="caution">
    <text evidence="2">The sequence shown here is derived from an EMBL/GenBank/DDBJ whole genome shotgun (WGS) entry which is preliminary data.</text>
</comment>
<evidence type="ECO:0000313" key="3">
    <source>
        <dbReference type="Proteomes" id="UP000265566"/>
    </source>
</evidence>
<organism evidence="2 3">
    <name type="scientific">Medicago truncatula</name>
    <name type="common">Barrel medic</name>
    <name type="synonym">Medicago tribuloides</name>
    <dbReference type="NCBI Taxonomy" id="3880"/>
    <lineage>
        <taxon>Eukaryota</taxon>
        <taxon>Viridiplantae</taxon>
        <taxon>Streptophyta</taxon>
        <taxon>Embryophyta</taxon>
        <taxon>Tracheophyta</taxon>
        <taxon>Spermatophyta</taxon>
        <taxon>Magnoliopsida</taxon>
        <taxon>eudicotyledons</taxon>
        <taxon>Gunneridae</taxon>
        <taxon>Pentapetalae</taxon>
        <taxon>rosids</taxon>
        <taxon>fabids</taxon>
        <taxon>Fabales</taxon>
        <taxon>Fabaceae</taxon>
        <taxon>Papilionoideae</taxon>
        <taxon>50 kb inversion clade</taxon>
        <taxon>NPAAA clade</taxon>
        <taxon>Hologalegina</taxon>
        <taxon>IRL clade</taxon>
        <taxon>Trifolieae</taxon>
        <taxon>Medicago</taxon>
    </lineage>
</organism>
<evidence type="ECO:0000313" key="1">
    <source>
        <dbReference type="EMBL" id="RHN51212.1"/>
    </source>
</evidence>
<dbReference type="EMBL" id="PSQE01000006">
    <property type="protein sequence ID" value="RHN51212.1"/>
    <property type="molecule type" value="Genomic_DNA"/>
</dbReference>
<gene>
    <name evidence="1" type="ORF">MtrunA17_Chr6g0465971</name>
    <name evidence="2" type="ORF">MtrunA17_Chr6g0466131</name>
</gene>
<dbReference type="AlphaFoldDB" id="A0A396HHC0"/>
<accession>A0A396HHC0</accession>
<proteinExistence type="predicted"/>
<dbReference type="Gramene" id="rna35622">
    <property type="protein sequence ID" value="RHN51224.1"/>
    <property type="gene ID" value="gene35622"/>
</dbReference>
<dbReference type="Gramene" id="rna35606">
    <property type="protein sequence ID" value="RHN51212.1"/>
    <property type="gene ID" value="gene35606"/>
</dbReference>
<reference evidence="2" key="2">
    <citation type="journal article" date="2018" name="Nat. Plants">
        <title>Whole-genome landscape of Medicago truncatula symbiotic genes.</title>
        <authorList>
            <person name="Pecrix Y."/>
            <person name="Gamas P."/>
            <person name="Carrere S."/>
        </authorList>
    </citation>
    <scope>NUCLEOTIDE SEQUENCE</scope>
    <source>
        <tissue evidence="2">Leaves</tissue>
    </source>
</reference>
<reference evidence="3" key="1">
    <citation type="journal article" date="2018" name="Nat. Plants">
        <title>Whole-genome landscape of Medicago truncatula symbiotic genes.</title>
        <authorList>
            <person name="Pecrix Y."/>
            <person name="Staton S.E."/>
            <person name="Sallet E."/>
            <person name="Lelandais-Briere C."/>
            <person name="Moreau S."/>
            <person name="Carrere S."/>
            <person name="Blein T."/>
            <person name="Jardinaud M.F."/>
            <person name="Latrasse D."/>
            <person name="Zouine M."/>
            <person name="Zahm M."/>
            <person name="Kreplak J."/>
            <person name="Mayjonade B."/>
            <person name="Satge C."/>
            <person name="Perez M."/>
            <person name="Cauet S."/>
            <person name="Marande W."/>
            <person name="Chantry-Darmon C."/>
            <person name="Lopez-Roques C."/>
            <person name="Bouchez O."/>
            <person name="Berard A."/>
            <person name="Debelle F."/>
            <person name="Munos S."/>
            <person name="Bendahmane A."/>
            <person name="Berges H."/>
            <person name="Niebel A."/>
            <person name="Buitink J."/>
            <person name="Frugier F."/>
            <person name="Benhamed M."/>
            <person name="Crespi M."/>
            <person name="Gouzy J."/>
            <person name="Gamas P."/>
        </authorList>
    </citation>
    <scope>NUCLEOTIDE SEQUENCE [LARGE SCALE GENOMIC DNA]</scope>
    <source>
        <strain evidence="3">cv. Jemalong A17</strain>
    </source>
</reference>
<dbReference type="Proteomes" id="UP000265566">
    <property type="component" value="Chromosome 6"/>
</dbReference>
<sequence length="46" mass="5049">MCESQTTISKGKSVSDACRRMAARHVDVVLLTDANALLFGMLCYLE</sequence>